<protein>
    <submittedName>
        <fullName evidence="2">Uncharacterized protein</fullName>
    </submittedName>
</protein>
<dbReference type="Proteomes" id="UP001187343">
    <property type="component" value="Unassembled WGS sequence"/>
</dbReference>
<keyword evidence="3" id="KW-1185">Reference proteome</keyword>
<sequence length="193" mass="20796">MTLGLSGAGEPQVGRDAAAPVALRLSRSVRAIDVYRSALNVKIWDVDASDGLSDKQGSLMNAAAEAAAAAVASVFKGRTGRQHQTGLGRPFLAWLFAAPPRPRSPLSRLPAGVFRERRSQGGKSRRKNTDAGSARSFMQLRFPIHLTSDVHHRETEENSPCLLVLQVRPPAVQNRECKTTPVKSNNYLSASGV</sequence>
<comment type="caution">
    <text evidence="2">The sequence shown here is derived from an EMBL/GenBank/DDBJ whole genome shotgun (WGS) entry which is preliminary data.</text>
</comment>
<evidence type="ECO:0000256" key="1">
    <source>
        <dbReference type="SAM" id="MobiDB-lite"/>
    </source>
</evidence>
<organism evidence="2 3">
    <name type="scientific">Cirrhinus molitorella</name>
    <name type="common">mud carp</name>
    <dbReference type="NCBI Taxonomy" id="172907"/>
    <lineage>
        <taxon>Eukaryota</taxon>
        <taxon>Metazoa</taxon>
        <taxon>Chordata</taxon>
        <taxon>Craniata</taxon>
        <taxon>Vertebrata</taxon>
        <taxon>Euteleostomi</taxon>
        <taxon>Actinopterygii</taxon>
        <taxon>Neopterygii</taxon>
        <taxon>Teleostei</taxon>
        <taxon>Ostariophysi</taxon>
        <taxon>Cypriniformes</taxon>
        <taxon>Cyprinidae</taxon>
        <taxon>Labeoninae</taxon>
        <taxon>Labeonini</taxon>
        <taxon>Cirrhinus</taxon>
    </lineage>
</organism>
<reference evidence="2" key="1">
    <citation type="submission" date="2023-08" db="EMBL/GenBank/DDBJ databases">
        <title>Chromosome-level Genome Assembly of mud carp (Cirrhinus molitorella).</title>
        <authorList>
            <person name="Liu H."/>
        </authorList>
    </citation>
    <scope>NUCLEOTIDE SEQUENCE</scope>
    <source>
        <strain evidence="2">Prfri</strain>
        <tissue evidence="2">Muscle</tissue>
    </source>
</reference>
<dbReference type="EMBL" id="JAUYZG010000004">
    <property type="protein sequence ID" value="KAK2909387.1"/>
    <property type="molecule type" value="Genomic_DNA"/>
</dbReference>
<evidence type="ECO:0000313" key="3">
    <source>
        <dbReference type="Proteomes" id="UP001187343"/>
    </source>
</evidence>
<name>A0AA88QBY0_9TELE</name>
<accession>A0AA88QBY0</accession>
<feature type="region of interest" description="Disordered" evidence="1">
    <location>
        <begin position="115"/>
        <end position="134"/>
    </location>
</feature>
<evidence type="ECO:0000313" key="2">
    <source>
        <dbReference type="EMBL" id="KAK2909387.1"/>
    </source>
</evidence>
<proteinExistence type="predicted"/>
<gene>
    <name evidence="2" type="ORF">Q8A67_005224</name>
</gene>
<dbReference type="AlphaFoldDB" id="A0AA88QBY0"/>